<gene>
    <name evidence="2" type="ORF">AVDCRST_MAG02-3026</name>
</gene>
<feature type="compositionally biased region" description="Basic residues" evidence="1">
    <location>
        <begin position="94"/>
        <end position="114"/>
    </location>
</feature>
<dbReference type="AlphaFoldDB" id="A0A6J4R1L7"/>
<feature type="region of interest" description="Disordered" evidence="1">
    <location>
        <begin position="86"/>
        <end position="135"/>
    </location>
</feature>
<feature type="non-terminal residue" evidence="2">
    <location>
        <position position="309"/>
    </location>
</feature>
<sequence length="309" mass="33938">ESKRGTRRQDVRAAPPAAVLHSVPDAGQRHGRGRRGAGGVRALAPRAEGRGQVPESVPLRGDYPALYRPATLGAGAAGGVRRALAARAASRRAGPGRRRGRRRRRRGGRRRPRRVALDGFSGTFGEPHAGRAGGIPVARSLRLRLRRGLQDRRQGGGELPPDLPSRQGLRRRPAAPVRALAGAGGTPDQRVHAGLLRRRHEGPGRASLHGRDPLVRRRRKDPRGAEPDPRRGQRRPFLLWRLEQGPARLRRQAGRDQRPYRPRRLLRRRKAPERRDLRVRGGTHRGDPPRGQPGEAGDRAVPGTAQGTV</sequence>
<proteinExistence type="predicted"/>
<evidence type="ECO:0000256" key="1">
    <source>
        <dbReference type="SAM" id="MobiDB-lite"/>
    </source>
</evidence>
<feature type="region of interest" description="Disordered" evidence="1">
    <location>
        <begin position="149"/>
        <end position="309"/>
    </location>
</feature>
<evidence type="ECO:0000313" key="2">
    <source>
        <dbReference type="EMBL" id="CAA9461474.1"/>
    </source>
</evidence>
<feature type="region of interest" description="Disordered" evidence="1">
    <location>
        <begin position="1"/>
        <end position="60"/>
    </location>
</feature>
<dbReference type="EMBL" id="CADCVH010000079">
    <property type="protein sequence ID" value="CAA9461474.1"/>
    <property type="molecule type" value="Genomic_DNA"/>
</dbReference>
<feature type="compositionally biased region" description="Basic and acidic residues" evidence="1">
    <location>
        <begin position="222"/>
        <end position="231"/>
    </location>
</feature>
<feature type="compositionally biased region" description="Basic residues" evidence="1">
    <location>
        <begin position="260"/>
        <end position="272"/>
    </location>
</feature>
<reference evidence="2" key="1">
    <citation type="submission" date="2020-02" db="EMBL/GenBank/DDBJ databases">
        <authorList>
            <person name="Meier V. D."/>
        </authorList>
    </citation>
    <scope>NUCLEOTIDE SEQUENCE</scope>
    <source>
        <strain evidence="2">AVDCRST_MAG02</strain>
    </source>
</reference>
<organism evidence="2">
    <name type="scientific">uncultured Rubrobacteraceae bacterium</name>
    <dbReference type="NCBI Taxonomy" id="349277"/>
    <lineage>
        <taxon>Bacteria</taxon>
        <taxon>Bacillati</taxon>
        <taxon>Actinomycetota</taxon>
        <taxon>Rubrobacteria</taxon>
        <taxon>Rubrobacterales</taxon>
        <taxon>Rubrobacteraceae</taxon>
        <taxon>environmental samples</taxon>
    </lineage>
</organism>
<feature type="compositionally biased region" description="Basic and acidic residues" evidence="1">
    <location>
        <begin position="273"/>
        <end position="288"/>
    </location>
</feature>
<protein>
    <submittedName>
        <fullName evidence="2">RNA polymerase ECF-type sigma factor</fullName>
    </submittedName>
</protein>
<feature type="non-terminal residue" evidence="2">
    <location>
        <position position="1"/>
    </location>
</feature>
<name>A0A6J4R1L7_9ACTN</name>
<accession>A0A6J4R1L7</accession>